<reference evidence="4" key="1">
    <citation type="submission" date="2017-09" db="EMBL/GenBank/DDBJ databases">
        <title>The Reconstruction of 2,631 Draft Metagenome-Assembled Genomes from the Global Oceans.</title>
        <authorList>
            <person name="Tully B.J."/>
            <person name="Graham E.D."/>
            <person name="Heidelberg J.F."/>
        </authorList>
    </citation>
    <scope>NUCLEOTIDE SEQUENCE [LARGE SCALE GENOMIC DNA]</scope>
</reference>
<dbReference type="PANTHER" id="PTHR46401:SF2">
    <property type="entry name" value="GLYCOSYLTRANSFERASE WBBK-RELATED"/>
    <property type="match status" value="1"/>
</dbReference>
<sequence>MKKLKVLFNTSKGSFDNQGGGEIQLLETKAGLEKLGHSVKIFEQENYSVDIGNFDIFHNFNIHRDNYGFVAEAKAKGVPVAISTIYWSALGRALSWNTSISDKLKLVGVELINRFDFANLSKVRKMVQMVDVLLPNSVAEAMQLEKIFGVDKNKIKVVHNGVEERFAKASPKLFEENHDLGSFALYVGRIEERKNVLKLINSFNSLERKEKLVIIGSAAEKDQQYFEKCRRTAGANVLFLPPLPHNSKMLESIYAACKVFCLPSWYETPGLAALEAGLAGANLVVTSEGCTREYFGEHALYANPADSKDIAEKIKIGLDKAKGKALSNHIQENFLWKNAALETVEAYAGVVK</sequence>
<evidence type="ECO:0000259" key="2">
    <source>
        <dbReference type="Pfam" id="PF00534"/>
    </source>
</evidence>
<evidence type="ECO:0000313" key="3">
    <source>
        <dbReference type="EMBL" id="MAG21777.1"/>
    </source>
</evidence>
<dbReference type="Proteomes" id="UP000226592">
    <property type="component" value="Unassembled WGS sequence"/>
</dbReference>
<evidence type="ECO:0000256" key="1">
    <source>
        <dbReference type="ARBA" id="ARBA00022679"/>
    </source>
</evidence>
<dbReference type="Gene3D" id="3.40.50.2000">
    <property type="entry name" value="Glycogen Phosphorylase B"/>
    <property type="match status" value="2"/>
</dbReference>
<dbReference type="Pfam" id="PF00534">
    <property type="entry name" value="Glycos_transf_1"/>
    <property type="match status" value="1"/>
</dbReference>
<feature type="domain" description="Glycosyl transferase family 1" evidence="2">
    <location>
        <begin position="183"/>
        <end position="319"/>
    </location>
</feature>
<proteinExistence type="predicted"/>
<dbReference type="SUPFAM" id="SSF53756">
    <property type="entry name" value="UDP-Glycosyltransferase/glycogen phosphorylase"/>
    <property type="match status" value="1"/>
</dbReference>
<gene>
    <name evidence="3" type="ORF">CL943_00530</name>
</gene>
<dbReference type="InterPro" id="IPR001296">
    <property type="entry name" value="Glyco_trans_1"/>
</dbReference>
<organism evidence="3 4">
    <name type="scientific">Candidatus Iainarchaeum sp</name>
    <dbReference type="NCBI Taxonomy" id="3101447"/>
    <lineage>
        <taxon>Archaea</taxon>
        <taxon>Candidatus Iainarchaeota</taxon>
        <taxon>Candidatus Iainarchaeia</taxon>
        <taxon>Candidatus Iainarchaeales</taxon>
        <taxon>Candidatus Iainarchaeaceae</taxon>
        <taxon>Candidatus Iainarchaeum</taxon>
    </lineage>
</organism>
<accession>A0A2D6M028</accession>
<dbReference type="GO" id="GO:0016757">
    <property type="term" value="F:glycosyltransferase activity"/>
    <property type="evidence" value="ECO:0007669"/>
    <property type="project" value="InterPro"/>
</dbReference>
<evidence type="ECO:0000313" key="4">
    <source>
        <dbReference type="Proteomes" id="UP000226592"/>
    </source>
</evidence>
<dbReference type="CDD" id="cd03801">
    <property type="entry name" value="GT4_PimA-like"/>
    <property type="match status" value="1"/>
</dbReference>
<dbReference type="PANTHER" id="PTHR46401">
    <property type="entry name" value="GLYCOSYLTRANSFERASE WBBK-RELATED"/>
    <property type="match status" value="1"/>
</dbReference>
<comment type="caution">
    <text evidence="3">The sequence shown here is derived from an EMBL/GenBank/DDBJ whole genome shotgun (WGS) entry which is preliminary data.</text>
</comment>
<name>A0A2D6M028_9ARCH</name>
<protein>
    <recommendedName>
        <fullName evidence="2">Glycosyl transferase family 1 domain-containing protein</fullName>
    </recommendedName>
</protein>
<dbReference type="AlphaFoldDB" id="A0A2D6M028"/>
<keyword evidence="1" id="KW-0808">Transferase</keyword>
<dbReference type="EMBL" id="NZBU01000002">
    <property type="protein sequence ID" value="MAG21777.1"/>
    <property type="molecule type" value="Genomic_DNA"/>
</dbReference>